<evidence type="ECO:0000256" key="3">
    <source>
        <dbReference type="ARBA" id="ARBA00022516"/>
    </source>
</evidence>
<evidence type="ECO:0000256" key="9">
    <source>
        <dbReference type="ARBA" id="ARBA00073799"/>
    </source>
</evidence>
<evidence type="ECO:0000256" key="1">
    <source>
        <dbReference type="ARBA" id="ARBA00007169"/>
    </source>
</evidence>
<comment type="catalytic activity">
    <reaction evidence="8">
        <text>(9Z)-octadecenoyl-[ACP] + H2O = (9Z)-octadecenoate + holo-[ACP] + H(+)</text>
        <dbReference type="Rhea" id="RHEA:15057"/>
        <dbReference type="Rhea" id="RHEA-COMP:9685"/>
        <dbReference type="Rhea" id="RHEA-COMP:9924"/>
        <dbReference type="ChEBI" id="CHEBI:15377"/>
        <dbReference type="ChEBI" id="CHEBI:15378"/>
        <dbReference type="ChEBI" id="CHEBI:30823"/>
        <dbReference type="ChEBI" id="CHEBI:64479"/>
        <dbReference type="ChEBI" id="CHEBI:78783"/>
        <dbReference type="EC" id="3.1.2.14"/>
    </reaction>
</comment>
<evidence type="ECO:0000256" key="8">
    <source>
        <dbReference type="ARBA" id="ARBA00048536"/>
    </source>
</evidence>
<evidence type="ECO:0000256" key="10">
    <source>
        <dbReference type="ARBA" id="ARBA00079653"/>
    </source>
</evidence>
<evidence type="ECO:0000256" key="7">
    <source>
        <dbReference type="ARBA" id="ARBA00023160"/>
    </source>
</evidence>
<feature type="domain" description="Thioesterase" evidence="11">
    <location>
        <begin position="63"/>
        <end position="290"/>
    </location>
</feature>
<keyword evidence="4" id="KW-0378">Hydrolase</keyword>
<dbReference type="InterPro" id="IPR001031">
    <property type="entry name" value="Thioesterase"/>
</dbReference>
<sequence>MWCVGAGTQSIVHPVYGVPEQTPVITVTADYCIPKSNVHVITKIQRMDKLLTCFYKRPNAVTRLICFPWAGGGSLFYAQWGRLLDESIEVCSIRLPGRESRFSEPFAQSMDQIVDEITAVLLPQLQEKSFSFFGHSFGSLTSFATALRLKEKYGLEPVHMFVSGASAPHSKSRSTSTKRSELSDEEFLKWMSTTGGTPAEILENKEAVQLFLPSLKADLRVVENYVYDKPASPPLSCGLTCFDGTEDIPHDLHAWKELTSGDFNIHMLPGGHFYLKDPNNEKSLVTHITKYLEAAEVDYF</sequence>
<organism evidence="12 13">
    <name type="scientific">Engystomops pustulosus</name>
    <name type="common">Tungara frog</name>
    <name type="synonym">Physalaemus pustulosus</name>
    <dbReference type="NCBI Taxonomy" id="76066"/>
    <lineage>
        <taxon>Eukaryota</taxon>
        <taxon>Metazoa</taxon>
        <taxon>Chordata</taxon>
        <taxon>Craniata</taxon>
        <taxon>Vertebrata</taxon>
        <taxon>Euteleostomi</taxon>
        <taxon>Amphibia</taxon>
        <taxon>Batrachia</taxon>
        <taxon>Anura</taxon>
        <taxon>Neobatrachia</taxon>
        <taxon>Hyloidea</taxon>
        <taxon>Leptodactylidae</taxon>
        <taxon>Leiuperinae</taxon>
        <taxon>Engystomops</taxon>
    </lineage>
</organism>
<gene>
    <name evidence="12" type="ORF">GDO81_012551</name>
</gene>
<keyword evidence="3" id="KW-0444">Lipid biosynthesis</keyword>
<accession>A0AAV7BMV5</accession>
<dbReference type="Proteomes" id="UP000824782">
    <property type="component" value="Unassembled WGS sequence"/>
</dbReference>
<dbReference type="GO" id="GO:0051792">
    <property type="term" value="P:medium-chain fatty acid biosynthetic process"/>
    <property type="evidence" value="ECO:0007669"/>
    <property type="project" value="UniProtKB-ARBA"/>
</dbReference>
<evidence type="ECO:0000313" key="12">
    <source>
        <dbReference type="EMBL" id="KAG8573795.1"/>
    </source>
</evidence>
<dbReference type="Gene3D" id="3.40.50.1820">
    <property type="entry name" value="alpha/beta hydrolase"/>
    <property type="match status" value="1"/>
</dbReference>
<evidence type="ECO:0000256" key="5">
    <source>
        <dbReference type="ARBA" id="ARBA00022832"/>
    </source>
</evidence>
<evidence type="ECO:0000256" key="4">
    <source>
        <dbReference type="ARBA" id="ARBA00022801"/>
    </source>
</evidence>
<dbReference type="AlphaFoldDB" id="A0AAV7BMV5"/>
<keyword evidence="7" id="KW-0275">Fatty acid biosynthesis</keyword>
<dbReference type="EC" id="3.1.2.14" evidence="2"/>
<evidence type="ECO:0000256" key="6">
    <source>
        <dbReference type="ARBA" id="ARBA00023098"/>
    </source>
</evidence>
<keyword evidence="5" id="KW-0276">Fatty acid metabolism</keyword>
<dbReference type="PANTHER" id="PTHR11487">
    <property type="entry name" value="THIOESTERASE"/>
    <property type="match status" value="1"/>
</dbReference>
<dbReference type="EMBL" id="WNYA01000005">
    <property type="protein sequence ID" value="KAG8573795.1"/>
    <property type="molecule type" value="Genomic_DNA"/>
</dbReference>
<protein>
    <recommendedName>
        <fullName evidence="9">S-acyl fatty acid synthase thioesterase, medium chain</fullName>
        <ecNumber evidence="2">3.1.2.14</ecNumber>
    </recommendedName>
    <alternativeName>
        <fullName evidence="10">Thioesterase II</fullName>
    </alternativeName>
</protein>
<name>A0AAV7BMV5_ENGPU</name>
<evidence type="ECO:0000313" key="13">
    <source>
        <dbReference type="Proteomes" id="UP000824782"/>
    </source>
</evidence>
<keyword evidence="6" id="KW-0443">Lipid metabolism</keyword>
<evidence type="ECO:0000259" key="11">
    <source>
        <dbReference type="Pfam" id="PF00975"/>
    </source>
</evidence>
<reference evidence="12" key="1">
    <citation type="thesis" date="2020" institute="ProQuest LLC" country="789 East Eisenhower Parkway, Ann Arbor, MI, USA">
        <title>Comparative Genomics and Chromosome Evolution.</title>
        <authorList>
            <person name="Mudd A.B."/>
        </authorList>
    </citation>
    <scope>NUCLEOTIDE SEQUENCE</scope>
    <source>
        <strain evidence="12">237g6f4</strain>
        <tissue evidence="12">Blood</tissue>
    </source>
</reference>
<dbReference type="SUPFAM" id="SSF53474">
    <property type="entry name" value="alpha/beta-Hydrolases"/>
    <property type="match status" value="1"/>
</dbReference>
<dbReference type="InterPro" id="IPR029058">
    <property type="entry name" value="AB_hydrolase_fold"/>
</dbReference>
<evidence type="ECO:0000256" key="2">
    <source>
        <dbReference type="ARBA" id="ARBA00012480"/>
    </source>
</evidence>
<dbReference type="InterPro" id="IPR012223">
    <property type="entry name" value="TEII"/>
</dbReference>
<dbReference type="Pfam" id="PF00975">
    <property type="entry name" value="Thioesterase"/>
    <property type="match status" value="1"/>
</dbReference>
<comment type="caution">
    <text evidence="12">The sequence shown here is derived from an EMBL/GenBank/DDBJ whole genome shotgun (WGS) entry which is preliminary data.</text>
</comment>
<dbReference type="FunFam" id="3.40.50.1820:FF:000153">
    <property type="entry name" value="Surfactin synthase thioesterase subunit"/>
    <property type="match status" value="1"/>
</dbReference>
<comment type="similarity">
    <text evidence="1">Belongs to the thioesterase family.</text>
</comment>
<dbReference type="GO" id="GO:0016297">
    <property type="term" value="F:fatty acyl-[ACP] hydrolase activity"/>
    <property type="evidence" value="ECO:0007669"/>
    <property type="project" value="UniProtKB-EC"/>
</dbReference>
<keyword evidence="13" id="KW-1185">Reference proteome</keyword>
<proteinExistence type="inferred from homology"/>
<dbReference type="PANTHER" id="PTHR11487:SF0">
    <property type="entry name" value="S-ACYL FATTY ACID SYNTHASE THIOESTERASE, MEDIUM CHAIN"/>
    <property type="match status" value="1"/>
</dbReference>